<dbReference type="InterPro" id="IPR029115">
    <property type="entry name" value="Ntox23"/>
</dbReference>
<sequence length="64" mass="6965">MVIFHRQGLGLWVNISTTFRAGDFALSAGFGIMNYGAHAGSGESGWEFRKSAMVSYNSRDFGIS</sequence>
<name>A0ABX6KSU5_CHRGL</name>
<keyword evidence="3" id="KW-1185">Reference proteome</keyword>
<evidence type="ECO:0000259" key="1">
    <source>
        <dbReference type="Pfam" id="PF15528"/>
    </source>
</evidence>
<dbReference type="Pfam" id="PF15528">
    <property type="entry name" value="Ntox23"/>
    <property type="match status" value="1"/>
</dbReference>
<gene>
    <name evidence="2" type="ORF">FOB44_13730</name>
</gene>
<reference evidence="2 3" key="1">
    <citation type="submission" date="2019-09" db="EMBL/GenBank/DDBJ databases">
        <title>FDA dAtabase for Regulatory Grade micrObial Sequences (FDA-ARGOS): Supporting development and validation of Infectious Disease Dx tests.</title>
        <authorList>
            <person name="Sciortino C."/>
            <person name="Tallon L."/>
            <person name="Sadzewicz L."/>
            <person name="Vavikolanu K."/>
            <person name="Mehta A."/>
            <person name="Aluvathingal J."/>
            <person name="Nadendla S."/>
            <person name="Nandy P."/>
            <person name="Geyer C."/>
            <person name="Yan Y."/>
            <person name="Sichtig H."/>
        </authorList>
    </citation>
    <scope>NUCLEOTIDE SEQUENCE [LARGE SCALE GENOMIC DNA]</scope>
    <source>
        <strain evidence="2 3">FDAARGOS_636</strain>
    </source>
</reference>
<proteinExistence type="predicted"/>
<evidence type="ECO:0000313" key="2">
    <source>
        <dbReference type="EMBL" id="QIY91645.1"/>
    </source>
</evidence>
<protein>
    <recommendedName>
        <fullName evidence="1">Bacterial toxin 23 domain-containing protein</fullName>
    </recommendedName>
</protein>
<accession>A0ABX6KSU5</accession>
<organism evidence="2 3">
    <name type="scientific">Chryseobacterium gallinarum</name>
    <dbReference type="NCBI Taxonomy" id="1324352"/>
    <lineage>
        <taxon>Bacteria</taxon>
        <taxon>Pseudomonadati</taxon>
        <taxon>Bacteroidota</taxon>
        <taxon>Flavobacteriia</taxon>
        <taxon>Flavobacteriales</taxon>
        <taxon>Weeksellaceae</taxon>
        <taxon>Chryseobacterium group</taxon>
        <taxon>Chryseobacterium</taxon>
    </lineage>
</organism>
<dbReference type="RefSeq" id="WP_168238855.1">
    <property type="nucleotide sequence ID" value="NZ_CP050995.1"/>
</dbReference>
<dbReference type="Proteomes" id="UP000501570">
    <property type="component" value="Chromosome"/>
</dbReference>
<evidence type="ECO:0000313" key="3">
    <source>
        <dbReference type="Proteomes" id="UP000501570"/>
    </source>
</evidence>
<dbReference type="EMBL" id="CP050995">
    <property type="protein sequence ID" value="QIY91645.1"/>
    <property type="molecule type" value="Genomic_DNA"/>
</dbReference>
<feature type="domain" description="Bacterial toxin 23" evidence="1">
    <location>
        <begin position="9"/>
        <end position="59"/>
    </location>
</feature>